<organism evidence="2 3">
    <name type="scientific">Bacillus phage Grass</name>
    <dbReference type="NCBI Taxonomy" id="1406785"/>
    <lineage>
        <taxon>Viruses</taxon>
        <taxon>Duplodnaviria</taxon>
        <taxon>Heunggongvirae</taxon>
        <taxon>Uroviricota</taxon>
        <taxon>Caudoviricetes</taxon>
        <taxon>Herelleviridae</taxon>
        <taxon>Bastillevirinae</taxon>
        <taxon>Nitunavirus</taxon>
        <taxon>Nitunavirus grass</taxon>
    </lineage>
</organism>
<evidence type="ECO:0000256" key="1">
    <source>
        <dbReference type="SAM" id="MobiDB-lite"/>
    </source>
</evidence>
<keyword evidence="3" id="KW-1185">Reference proteome</keyword>
<dbReference type="KEGG" id="vg:17960179"/>
<reference evidence="2 3" key="1">
    <citation type="journal article" date="2013" name="Genome Announc.">
        <title>Complete Genome of Bacillus subtilis Myophage Grass.</title>
        <authorList>
            <person name="Miller S.Y."/>
            <person name="Colquhoun J.M."/>
            <person name="Perl A.L."/>
            <person name="Chamakura K.R."/>
            <person name="Kuty Everett G.F."/>
        </authorList>
    </citation>
    <scope>NUCLEOTIDE SEQUENCE [LARGE SCALE GENOMIC DNA]</scope>
</reference>
<gene>
    <name evidence="2" type="ORF">Grass_65</name>
</gene>
<dbReference type="GeneID" id="17960179"/>
<accession>U5PTN4</accession>
<dbReference type="Proteomes" id="UP000017648">
    <property type="component" value="Segment"/>
</dbReference>
<protein>
    <submittedName>
        <fullName evidence="2">Uncharacterized protein</fullName>
    </submittedName>
</protein>
<evidence type="ECO:0000313" key="3">
    <source>
        <dbReference type="Proteomes" id="UP000017648"/>
    </source>
</evidence>
<evidence type="ECO:0000313" key="2">
    <source>
        <dbReference type="EMBL" id="AGY47330.1"/>
    </source>
</evidence>
<name>U5PTN4_BPGRA</name>
<organismHost>
    <name type="scientific">Bacillus subtilis</name>
    <dbReference type="NCBI Taxonomy" id="1423"/>
</organismHost>
<dbReference type="RefSeq" id="YP_008771431.1">
    <property type="nucleotide sequence ID" value="NC_022771.1"/>
</dbReference>
<dbReference type="EMBL" id="KF669652">
    <property type="protein sequence ID" value="AGY47330.1"/>
    <property type="molecule type" value="Genomic_DNA"/>
</dbReference>
<sequence length="42" mass="4519">MKDLYRQVTDGEGTFPTVAADEGSEAMIGRRGGSFAINKGER</sequence>
<feature type="region of interest" description="Disordered" evidence="1">
    <location>
        <begin position="1"/>
        <end position="22"/>
    </location>
</feature>
<proteinExistence type="predicted"/>